<evidence type="ECO:0000313" key="2">
    <source>
        <dbReference type="Proteomes" id="UP000684084"/>
    </source>
</evidence>
<proteinExistence type="predicted"/>
<dbReference type="AlphaFoldDB" id="A0A915ZSY8"/>
<dbReference type="Proteomes" id="UP000684084">
    <property type="component" value="Unassembled WGS sequence"/>
</dbReference>
<reference evidence="1" key="1">
    <citation type="submission" date="2020-05" db="EMBL/GenBank/DDBJ databases">
        <authorList>
            <person name="Rincon C."/>
            <person name="Sanders R I."/>
            <person name="Robbins C."/>
            <person name="Chaturvedi A."/>
        </authorList>
    </citation>
    <scope>NUCLEOTIDE SEQUENCE</scope>
    <source>
        <strain evidence="1">CHB12</strain>
    </source>
</reference>
<dbReference type="EMBL" id="CAGKOT010000054">
    <property type="protein sequence ID" value="CAB5385881.1"/>
    <property type="molecule type" value="Genomic_DNA"/>
</dbReference>
<accession>A0A915ZSY8</accession>
<dbReference type="VEuPathDB" id="FungiDB:RhiirFUN_011299"/>
<organism evidence="1 2">
    <name type="scientific">Rhizophagus irregularis</name>
    <dbReference type="NCBI Taxonomy" id="588596"/>
    <lineage>
        <taxon>Eukaryota</taxon>
        <taxon>Fungi</taxon>
        <taxon>Fungi incertae sedis</taxon>
        <taxon>Mucoromycota</taxon>
        <taxon>Glomeromycotina</taxon>
        <taxon>Glomeromycetes</taxon>
        <taxon>Glomerales</taxon>
        <taxon>Glomeraceae</taxon>
        <taxon>Rhizophagus</taxon>
    </lineage>
</organism>
<gene>
    <name evidence="1" type="ORF">CHRIB12_LOCUS19460</name>
</gene>
<name>A0A915ZSY8_9GLOM</name>
<dbReference type="OrthoDB" id="10272325at2759"/>
<protein>
    <submittedName>
        <fullName evidence="1">Uncharacterized protein</fullName>
    </submittedName>
</protein>
<comment type="caution">
    <text evidence="1">The sequence shown here is derived from an EMBL/GenBank/DDBJ whole genome shotgun (WGS) entry which is preliminary data.</text>
</comment>
<sequence length="128" mass="14468">MPAKFVAFCYVNDSTERLTQEYTVKEITDVTRTDDDYPTKFIYLKMATDKGGGSSDVDKLPSLSAIVDGNHWRSYFGPFAGRAFLLARSDQLNANKTKFSELTSFTGIGKVHTERLISERSTRSRRLL</sequence>
<evidence type="ECO:0000313" key="1">
    <source>
        <dbReference type="EMBL" id="CAB5385881.1"/>
    </source>
</evidence>